<reference evidence="9" key="1">
    <citation type="journal article" date="2014" name="Front. Microbiol.">
        <title>High frequency of phylogenetically diverse reductive dehalogenase-homologous genes in deep subseafloor sedimentary metagenomes.</title>
        <authorList>
            <person name="Kawai M."/>
            <person name="Futagami T."/>
            <person name="Toyoda A."/>
            <person name="Takaki Y."/>
            <person name="Nishi S."/>
            <person name="Hori S."/>
            <person name="Arai W."/>
            <person name="Tsubouchi T."/>
            <person name="Morono Y."/>
            <person name="Uchiyama I."/>
            <person name="Ito T."/>
            <person name="Fujiyama A."/>
            <person name="Inagaki F."/>
            <person name="Takami H."/>
        </authorList>
    </citation>
    <scope>NUCLEOTIDE SEQUENCE</scope>
    <source>
        <strain evidence="9">Expedition CK06-06</strain>
    </source>
</reference>
<dbReference type="PANTHER" id="PTHR43547">
    <property type="entry name" value="TWO-COMPONENT HISTIDINE KINASE"/>
    <property type="match status" value="1"/>
</dbReference>
<dbReference type="InterPro" id="IPR005467">
    <property type="entry name" value="His_kinase_dom"/>
</dbReference>
<evidence type="ECO:0000256" key="6">
    <source>
        <dbReference type="ARBA" id="ARBA00023012"/>
    </source>
</evidence>
<evidence type="ECO:0000256" key="2">
    <source>
        <dbReference type="ARBA" id="ARBA00012438"/>
    </source>
</evidence>
<evidence type="ECO:0000256" key="7">
    <source>
        <dbReference type="SAM" id="Phobius"/>
    </source>
</evidence>
<dbReference type="EMBL" id="BARS01029941">
    <property type="protein sequence ID" value="GAG10354.1"/>
    <property type="molecule type" value="Genomic_DNA"/>
</dbReference>
<gene>
    <name evidence="9" type="ORF">S01H1_46743</name>
</gene>
<comment type="caution">
    <text evidence="9">The sequence shown here is derived from an EMBL/GenBank/DDBJ whole genome shotgun (WGS) entry which is preliminary data.</text>
</comment>
<keyword evidence="7" id="KW-0812">Transmembrane</keyword>
<dbReference type="PANTHER" id="PTHR43547:SF2">
    <property type="entry name" value="HYBRID SIGNAL TRANSDUCTION HISTIDINE KINASE C"/>
    <property type="match status" value="1"/>
</dbReference>
<dbReference type="InterPro" id="IPR036890">
    <property type="entry name" value="HATPase_C_sf"/>
</dbReference>
<dbReference type="Pfam" id="PF00512">
    <property type="entry name" value="HisKA"/>
    <property type="match status" value="1"/>
</dbReference>
<protein>
    <recommendedName>
        <fullName evidence="2">histidine kinase</fullName>
        <ecNumber evidence="2">2.7.13.3</ecNumber>
    </recommendedName>
</protein>
<comment type="catalytic activity">
    <reaction evidence="1">
        <text>ATP + protein L-histidine = ADP + protein N-phospho-L-histidine.</text>
        <dbReference type="EC" id="2.7.13.3"/>
    </reaction>
</comment>
<feature type="transmembrane region" description="Helical" evidence="7">
    <location>
        <begin position="86"/>
        <end position="108"/>
    </location>
</feature>
<keyword evidence="7" id="KW-1133">Transmembrane helix</keyword>
<dbReference type="SMART" id="SM00388">
    <property type="entry name" value="HisKA"/>
    <property type="match status" value="1"/>
</dbReference>
<dbReference type="InterPro" id="IPR003661">
    <property type="entry name" value="HisK_dim/P_dom"/>
</dbReference>
<dbReference type="SUPFAM" id="SSF47384">
    <property type="entry name" value="Homodimeric domain of signal transducing histidine kinase"/>
    <property type="match status" value="1"/>
</dbReference>
<dbReference type="PROSITE" id="PS50109">
    <property type="entry name" value="HIS_KIN"/>
    <property type="match status" value="1"/>
</dbReference>
<evidence type="ECO:0000259" key="8">
    <source>
        <dbReference type="PROSITE" id="PS50109"/>
    </source>
</evidence>
<keyword evidence="4" id="KW-0808">Transferase</keyword>
<evidence type="ECO:0000256" key="1">
    <source>
        <dbReference type="ARBA" id="ARBA00000085"/>
    </source>
</evidence>
<keyword evidence="7" id="KW-0472">Membrane</keyword>
<feature type="non-terminal residue" evidence="9">
    <location>
        <position position="263"/>
    </location>
</feature>
<feature type="domain" description="Histidine kinase" evidence="8">
    <location>
        <begin position="127"/>
        <end position="263"/>
    </location>
</feature>
<keyword evidence="5" id="KW-0418">Kinase</keyword>
<dbReference type="EC" id="2.7.13.3" evidence="2"/>
<name>X0UWX7_9ZZZZ</name>
<evidence type="ECO:0000313" key="9">
    <source>
        <dbReference type="EMBL" id="GAG10354.1"/>
    </source>
</evidence>
<evidence type="ECO:0000256" key="5">
    <source>
        <dbReference type="ARBA" id="ARBA00022777"/>
    </source>
</evidence>
<dbReference type="CDD" id="cd00082">
    <property type="entry name" value="HisKA"/>
    <property type="match status" value="1"/>
</dbReference>
<evidence type="ECO:0000256" key="3">
    <source>
        <dbReference type="ARBA" id="ARBA00022553"/>
    </source>
</evidence>
<dbReference type="Gene3D" id="3.30.565.10">
    <property type="entry name" value="Histidine kinase-like ATPase, C-terminal domain"/>
    <property type="match status" value="1"/>
</dbReference>
<sequence length="263" mass="30306">IDSENYICGFKWDTDTLRKSIIPAIFDSISAETGLNYYLLEEVDSFTNQLPENSLSLSFRRFPFPWKLVVVQPALNNLEDATKKEMLIYGLMLGITIIMMTLGALLIARDIKRESDSMSLKTEFVHNVSHELKTPLSLIRLYGETLLIKKNLSNIDKTDALQVITKESERLSHMINNILDFSKIEMGRKEFKIKRGNFANIIRDTLDSYRYHLEKKGFEIIEEIAKDIPLIEFDKEAIKGLLINLLSNVIKYSPEKKILTVKL</sequence>
<dbReference type="InterPro" id="IPR036097">
    <property type="entry name" value="HisK_dim/P_sf"/>
</dbReference>
<dbReference type="SUPFAM" id="SSF55874">
    <property type="entry name" value="ATPase domain of HSP90 chaperone/DNA topoisomerase II/histidine kinase"/>
    <property type="match status" value="1"/>
</dbReference>
<proteinExistence type="predicted"/>
<dbReference type="GO" id="GO:0000155">
    <property type="term" value="F:phosphorelay sensor kinase activity"/>
    <property type="evidence" value="ECO:0007669"/>
    <property type="project" value="InterPro"/>
</dbReference>
<evidence type="ECO:0000256" key="4">
    <source>
        <dbReference type="ARBA" id="ARBA00022679"/>
    </source>
</evidence>
<feature type="non-terminal residue" evidence="9">
    <location>
        <position position="1"/>
    </location>
</feature>
<keyword evidence="3" id="KW-0597">Phosphoprotein</keyword>
<accession>X0UWX7</accession>
<dbReference type="FunFam" id="1.10.287.130:FF:000001">
    <property type="entry name" value="Two-component sensor histidine kinase"/>
    <property type="match status" value="1"/>
</dbReference>
<keyword evidence="6" id="KW-0902">Two-component regulatory system</keyword>
<dbReference type="AlphaFoldDB" id="X0UWX7"/>
<dbReference type="Gene3D" id="1.10.287.130">
    <property type="match status" value="1"/>
</dbReference>
<organism evidence="9">
    <name type="scientific">marine sediment metagenome</name>
    <dbReference type="NCBI Taxonomy" id="412755"/>
    <lineage>
        <taxon>unclassified sequences</taxon>
        <taxon>metagenomes</taxon>
        <taxon>ecological metagenomes</taxon>
    </lineage>
</organism>